<dbReference type="VEuPathDB" id="CryptoDB:Vbra_22494"/>
<evidence type="ECO:0000313" key="3">
    <source>
        <dbReference type="EMBL" id="CEL99855.1"/>
    </source>
</evidence>
<keyword evidence="2" id="KW-0732">Signal</keyword>
<accession>A0A0G4EQE6</accession>
<protein>
    <submittedName>
        <fullName evidence="3">Uncharacterized protein</fullName>
    </submittedName>
</protein>
<feature type="region of interest" description="Disordered" evidence="1">
    <location>
        <begin position="342"/>
        <end position="363"/>
    </location>
</feature>
<proteinExistence type="predicted"/>
<feature type="compositionally biased region" description="Low complexity" evidence="1">
    <location>
        <begin position="43"/>
        <end position="107"/>
    </location>
</feature>
<feature type="region of interest" description="Disordered" evidence="1">
    <location>
        <begin position="38"/>
        <end position="107"/>
    </location>
</feature>
<evidence type="ECO:0000256" key="1">
    <source>
        <dbReference type="SAM" id="MobiDB-lite"/>
    </source>
</evidence>
<reference evidence="3 4" key="1">
    <citation type="submission" date="2014-11" db="EMBL/GenBank/DDBJ databases">
        <authorList>
            <person name="Zhu J."/>
            <person name="Qi W."/>
            <person name="Song R."/>
        </authorList>
    </citation>
    <scope>NUCLEOTIDE SEQUENCE [LARGE SCALE GENOMIC DNA]</scope>
</reference>
<dbReference type="AlphaFoldDB" id="A0A0G4EQE6"/>
<keyword evidence="4" id="KW-1185">Reference proteome</keyword>
<dbReference type="Proteomes" id="UP000041254">
    <property type="component" value="Unassembled WGS sequence"/>
</dbReference>
<gene>
    <name evidence="3" type="ORF">Vbra_22494</name>
</gene>
<evidence type="ECO:0000256" key="2">
    <source>
        <dbReference type="SAM" id="SignalP"/>
    </source>
</evidence>
<evidence type="ECO:0000313" key="4">
    <source>
        <dbReference type="Proteomes" id="UP000041254"/>
    </source>
</evidence>
<feature type="chain" id="PRO_5005188003" evidence="2">
    <location>
        <begin position="17"/>
        <end position="363"/>
    </location>
</feature>
<feature type="signal peptide" evidence="2">
    <location>
        <begin position="1"/>
        <end position="16"/>
    </location>
</feature>
<organism evidence="3 4">
    <name type="scientific">Vitrella brassicaformis (strain CCMP3155)</name>
    <dbReference type="NCBI Taxonomy" id="1169540"/>
    <lineage>
        <taxon>Eukaryota</taxon>
        <taxon>Sar</taxon>
        <taxon>Alveolata</taxon>
        <taxon>Colpodellida</taxon>
        <taxon>Vitrellaceae</taxon>
        <taxon>Vitrella</taxon>
    </lineage>
</organism>
<dbReference type="EMBL" id="CDMY01000290">
    <property type="protein sequence ID" value="CEL99855.1"/>
    <property type="molecule type" value="Genomic_DNA"/>
</dbReference>
<name>A0A0G4EQE6_VITBC</name>
<feature type="region of interest" description="Disordered" evidence="1">
    <location>
        <begin position="121"/>
        <end position="190"/>
    </location>
</feature>
<sequence>MYSIFLLLLSVAATTAHRSDLLPDERPPGAVRKQIRLRAAQDPSQVTTSSPPSPYGTPSGPTAAAGGLSTTTMSPSPTATGQTMNTSAAASSSAPPTTTQQPSTTTASSVFKPLYDLFTTTTTTPLPTPLFPQPTTTGRPSNASTPTVDEETGPGPKAYAASVGPHGAATGPMRSTTVGPTTTVPPTPSAAVQHKGAAFVFFQESEGQALHQMAKTCSETLSKMQLELAAAFHQTGSAPAATPTATTTPIPYQVIPLRPPGAPAFTPTPAAETTVKDMMQASSTGSSGHSTTPSPTPAKHIVLADTQVMQWVGYWRMVAKCVEESTAMLDDKLFEAHGMHPTDTRRMTTQPPPRASASVVIQR</sequence>
<dbReference type="InParanoid" id="A0A0G4EQE6"/>
<feature type="compositionally biased region" description="Polar residues" evidence="1">
    <location>
        <begin position="138"/>
        <end position="147"/>
    </location>
</feature>